<dbReference type="VEuPathDB" id="FungiDB:yc1106_00265"/>
<reference evidence="3" key="1">
    <citation type="submission" date="2021-12" db="EMBL/GenBank/DDBJ databases">
        <title>Curvularia clavata genome.</title>
        <authorList>
            <person name="Cao Y."/>
        </authorList>
    </citation>
    <scope>NUCLEOTIDE SEQUENCE</scope>
    <source>
        <strain evidence="3">Yc1106</strain>
    </source>
</reference>
<feature type="transmembrane region" description="Helical" evidence="2">
    <location>
        <begin position="283"/>
        <end position="304"/>
    </location>
</feature>
<gene>
    <name evidence="3" type="ORF">yc1106_00265</name>
</gene>
<dbReference type="OrthoDB" id="3688622at2759"/>
<accession>A0A9Q8YZM8</accession>
<feature type="compositionally biased region" description="Polar residues" evidence="1">
    <location>
        <begin position="423"/>
        <end position="441"/>
    </location>
</feature>
<keyword evidence="2" id="KW-0472">Membrane</keyword>
<evidence type="ECO:0000313" key="4">
    <source>
        <dbReference type="Proteomes" id="UP001056012"/>
    </source>
</evidence>
<protein>
    <submittedName>
        <fullName evidence="3">Uncharacterized protein</fullName>
    </submittedName>
</protein>
<keyword evidence="2" id="KW-1133">Transmembrane helix</keyword>
<feature type="region of interest" description="Disordered" evidence="1">
    <location>
        <begin position="403"/>
        <end position="452"/>
    </location>
</feature>
<keyword evidence="4" id="KW-1185">Reference proteome</keyword>
<evidence type="ECO:0000256" key="1">
    <source>
        <dbReference type="SAM" id="MobiDB-lite"/>
    </source>
</evidence>
<evidence type="ECO:0000313" key="3">
    <source>
        <dbReference type="EMBL" id="USP72991.1"/>
    </source>
</evidence>
<organism evidence="3 4">
    <name type="scientific">Curvularia clavata</name>
    <dbReference type="NCBI Taxonomy" id="95742"/>
    <lineage>
        <taxon>Eukaryota</taxon>
        <taxon>Fungi</taxon>
        <taxon>Dikarya</taxon>
        <taxon>Ascomycota</taxon>
        <taxon>Pezizomycotina</taxon>
        <taxon>Dothideomycetes</taxon>
        <taxon>Pleosporomycetidae</taxon>
        <taxon>Pleosporales</taxon>
        <taxon>Pleosporineae</taxon>
        <taxon>Pleosporaceae</taxon>
        <taxon>Curvularia</taxon>
    </lineage>
</organism>
<dbReference type="EMBL" id="CP089274">
    <property type="protein sequence ID" value="USP72991.1"/>
    <property type="molecule type" value="Genomic_DNA"/>
</dbReference>
<evidence type="ECO:0000256" key="2">
    <source>
        <dbReference type="SAM" id="Phobius"/>
    </source>
</evidence>
<name>A0A9Q8YZM8_CURCL</name>
<dbReference type="AlphaFoldDB" id="A0A9Q8YZM8"/>
<sequence length="452" mass="50417">MSVDLPSIRFPLPVQALPPLPGSTAEPMPSWNDPRLADAFIGMSPSDWYMYSVLQNSDSYPNEFFSWESSDVHMGDVVVPSFIPPENHPEAKEEDYARGWIMVCFTCPSAGDHGEPDRNRTTGYPFCDERMLSKDPLVSWSTLEEPDLKVPISKATDAESIMACTVQLNLNTTWTMPDTSLTGLYTLSSQFFIANRSLRAPESEYPQKRYRYNETFPKGVLDDQVDLQGDSVNDHGLFWVPTPTTTYWWEATSTAGHTYPPKAERGPSSHIEYDNRTGQQTGVLIGTLVPFVLLMAVIIFFCTLKRKKVQTKVSAPAPAPRNPNPAADARRQAGFPERRYIARRDFIAAEVAAARHLGDGTGYPGGRGERNETVIPIRDGPEELPPAYHHVVTNQERMEIEQRMHAEGTAPQGWPPSYRDSRNSGSTPISRPEPTATQSRTPYPALPSSPSR</sequence>
<keyword evidence="2" id="KW-0812">Transmembrane</keyword>
<feature type="region of interest" description="Disordered" evidence="1">
    <location>
        <begin position="357"/>
        <end position="384"/>
    </location>
</feature>
<proteinExistence type="predicted"/>
<feature type="region of interest" description="Disordered" evidence="1">
    <location>
        <begin position="313"/>
        <end position="333"/>
    </location>
</feature>
<dbReference type="Proteomes" id="UP001056012">
    <property type="component" value="Chromosome 1"/>
</dbReference>